<sequence>MPDLSLLTALLPSDPSLLPILRSQSTFTRPSHSSTSEVHKFLNKLGSFVCVPVLPGNGKSVAGSTASNANTTAGREEWARRRDAWGVARVVIEMDLEGYVLGGGWGKTWLLNLLGAINSNTIPPHSLPQLLPLLTTLHTHSSLSSTYHRTTSTPNLLKTSQAIVSTLKRTLHPHPASNKDKDAHTAPDGRLVLACLTALPHLIAQNPTPHRPLLPTLLPLLHSLLLSPPTPSPTSLPGVDKRLREATSNLLARLHTLSGKVAAGNVFRGDISGMIRESEGILSVLFDALYIHHQGSAASRGNQNQAGQKSNSNSAGGLLPVTASQPVLPGVSGAESSTSGPVGDQTKELGRRVRALGRCLDGWIAGILALLRFDTARPVGLPLGSLIALGLKCLSITSDTLLEGTLDLETKALGMQMKRKLWSCGMKLLGGVVIAAGDHVLPNVGLILDKSVFLLESLPKSDHSTRIALLKFHTVLLSNLQLDPSSSSFHSRLMKQALGSASLVLDTKTPVLASSQGKESNMNADALGKKGKKRARGAGEEVVVAGIEGRGGKGLSRLEGEVVLSALRLTKIMHHHPSIPPHLLSLSIRIHLSIAHTLECKTAAAVSQQDLGLAIRLSEAVTDSLEDAITIEGSGVRQGWIGSIVKQEAMARSSLLPLVLHPTAPPLSRPLPPVSTLAFYAVDDEEEEALRKEIGLRTAEEAEQLVEDINNGVFNSDDSQEDEEIARSYKRVAIGNSNSVTRSTDFPVQAVRSTVSTTANSVFGSSAHVATAATQTALVENKTIVPLSVPPTDTSSVAVVVPPVLETANTHQPTQVGVKDDADVAAAAMAEPFSSVTANLPARVIDAEPVSETAAMAEPIGEDVDAIPEINLDSDSDEEDEDMSQ</sequence>
<proteinExistence type="predicted"/>
<evidence type="ECO:0000313" key="3">
    <source>
        <dbReference type="EMBL" id="KAG7566988.1"/>
    </source>
</evidence>
<comment type="caution">
    <text evidence="3">The sequence shown here is derived from an EMBL/GenBank/DDBJ whole genome shotgun (WGS) entry which is preliminary data.</text>
</comment>
<evidence type="ECO:0000256" key="1">
    <source>
        <dbReference type="SAM" id="MobiDB-lite"/>
    </source>
</evidence>
<dbReference type="AlphaFoldDB" id="A0A8K0JQB6"/>
<feature type="region of interest" description="Disordered" evidence="1">
    <location>
        <begin position="857"/>
        <end position="885"/>
    </location>
</feature>
<gene>
    <name evidence="3" type="ORF">FFLO_01247</name>
</gene>
<evidence type="ECO:0000313" key="4">
    <source>
        <dbReference type="Proteomes" id="UP000812966"/>
    </source>
</evidence>
<organism evidence="3 4">
    <name type="scientific">Filobasidium floriforme</name>
    <dbReference type="NCBI Taxonomy" id="5210"/>
    <lineage>
        <taxon>Eukaryota</taxon>
        <taxon>Fungi</taxon>
        <taxon>Dikarya</taxon>
        <taxon>Basidiomycota</taxon>
        <taxon>Agaricomycotina</taxon>
        <taxon>Tremellomycetes</taxon>
        <taxon>Filobasidiales</taxon>
        <taxon>Filobasidiaceae</taxon>
        <taxon>Filobasidium</taxon>
    </lineage>
</organism>
<feature type="compositionally biased region" description="Polar residues" evidence="1">
    <location>
        <begin position="297"/>
        <end position="315"/>
    </location>
</feature>
<accession>A0A8K0JQB6</accession>
<dbReference type="InterPro" id="IPR012583">
    <property type="entry name" value="RIX1_N"/>
</dbReference>
<name>A0A8K0JQB6_9TREE</name>
<reference evidence="3" key="1">
    <citation type="submission" date="2020-04" db="EMBL/GenBank/DDBJ databases">
        <title>Analysis of mating type loci in Filobasidium floriforme.</title>
        <authorList>
            <person name="Nowrousian M."/>
        </authorList>
    </citation>
    <scope>NUCLEOTIDE SEQUENCE</scope>
    <source>
        <strain evidence="3">CBS 6242</strain>
    </source>
</reference>
<dbReference type="EMBL" id="JABELV010000017">
    <property type="protein sequence ID" value="KAG7566988.1"/>
    <property type="molecule type" value="Genomic_DNA"/>
</dbReference>
<feature type="domain" description="Pre-rRNA-processing protein RIX1 N-terminal" evidence="2">
    <location>
        <begin position="106"/>
        <end position="228"/>
    </location>
</feature>
<evidence type="ECO:0000259" key="2">
    <source>
        <dbReference type="Pfam" id="PF08167"/>
    </source>
</evidence>
<feature type="compositionally biased region" description="Acidic residues" evidence="1">
    <location>
        <begin position="860"/>
        <end position="885"/>
    </location>
</feature>
<protein>
    <recommendedName>
        <fullName evidence="2">Pre-rRNA-processing protein RIX1 N-terminal domain-containing protein</fullName>
    </recommendedName>
</protein>
<dbReference type="Proteomes" id="UP000812966">
    <property type="component" value="Unassembled WGS sequence"/>
</dbReference>
<keyword evidence="4" id="KW-1185">Reference proteome</keyword>
<dbReference type="Pfam" id="PF08167">
    <property type="entry name" value="RIX1"/>
    <property type="match status" value="1"/>
</dbReference>
<feature type="region of interest" description="Disordered" evidence="1">
    <location>
        <begin position="297"/>
        <end position="319"/>
    </location>
</feature>